<sequence>MQQMLNSREQFLILSFTKRRGFDTRAASACTTTTASSSSAVAATAAAAFLLLLLVLLQCECAPLAAPPNHPELELLVQVERVRPHERGVVPRLRPRVHEVGQVEDARPPPRGEEDLLLVGRVPFIEKSLDQHQRLQGNRPVLGLVKPPRQRADACANVGARVRCQAQDLPDVTLLGGVLLVASRLHDRDLQVR</sequence>
<gene>
    <name evidence="1" type="ORF">LITE_LOCUS26086</name>
</gene>
<comment type="caution">
    <text evidence="1">The sequence shown here is derived from an EMBL/GenBank/DDBJ whole genome shotgun (WGS) entry which is preliminary data.</text>
</comment>
<evidence type="ECO:0000313" key="2">
    <source>
        <dbReference type="Proteomes" id="UP001154282"/>
    </source>
</evidence>
<dbReference type="Proteomes" id="UP001154282">
    <property type="component" value="Unassembled WGS sequence"/>
</dbReference>
<dbReference type="AlphaFoldDB" id="A0AAV0LZ88"/>
<evidence type="ECO:0008006" key="3">
    <source>
        <dbReference type="Google" id="ProtNLM"/>
    </source>
</evidence>
<proteinExistence type="predicted"/>
<reference evidence="1" key="1">
    <citation type="submission" date="2022-08" db="EMBL/GenBank/DDBJ databases">
        <authorList>
            <person name="Gutierrez-Valencia J."/>
        </authorList>
    </citation>
    <scope>NUCLEOTIDE SEQUENCE</scope>
</reference>
<keyword evidence="2" id="KW-1185">Reference proteome</keyword>
<dbReference type="EMBL" id="CAMGYJ010000006">
    <property type="protein sequence ID" value="CAI0439262.1"/>
    <property type="molecule type" value="Genomic_DNA"/>
</dbReference>
<protein>
    <recommendedName>
        <fullName evidence="3">Secreted protein</fullName>
    </recommendedName>
</protein>
<accession>A0AAV0LZ88</accession>
<organism evidence="1 2">
    <name type="scientific">Linum tenue</name>
    <dbReference type="NCBI Taxonomy" id="586396"/>
    <lineage>
        <taxon>Eukaryota</taxon>
        <taxon>Viridiplantae</taxon>
        <taxon>Streptophyta</taxon>
        <taxon>Embryophyta</taxon>
        <taxon>Tracheophyta</taxon>
        <taxon>Spermatophyta</taxon>
        <taxon>Magnoliopsida</taxon>
        <taxon>eudicotyledons</taxon>
        <taxon>Gunneridae</taxon>
        <taxon>Pentapetalae</taxon>
        <taxon>rosids</taxon>
        <taxon>fabids</taxon>
        <taxon>Malpighiales</taxon>
        <taxon>Linaceae</taxon>
        <taxon>Linum</taxon>
    </lineage>
</organism>
<evidence type="ECO:0000313" key="1">
    <source>
        <dbReference type="EMBL" id="CAI0439262.1"/>
    </source>
</evidence>
<name>A0AAV0LZ88_9ROSI</name>